<dbReference type="SUPFAM" id="SSF46894">
    <property type="entry name" value="C-terminal effector domain of the bipartite response regulators"/>
    <property type="match status" value="1"/>
</dbReference>
<evidence type="ECO:0000313" key="6">
    <source>
        <dbReference type="EMBL" id="MCT7357718.1"/>
    </source>
</evidence>
<proteinExistence type="predicted"/>
<keyword evidence="2" id="KW-0238">DNA-binding</keyword>
<evidence type="ECO:0000313" key="7">
    <source>
        <dbReference type="Proteomes" id="UP001147830"/>
    </source>
</evidence>
<dbReference type="EMBL" id="JAOANI010000005">
    <property type="protein sequence ID" value="MCT7357718.1"/>
    <property type="molecule type" value="Genomic_DNA"/>
</dbReference>
<reference evidence="6" key="1">
    <citation type="journal article" date="2022" name="Front. Microbiol.">
        <title>Genome-based taxonomic rearrangement of Oceanobacter-related bacteria including the description of Thalassolituus hydrocarbonoclasticus sp. nov. and Thalassolituus pacificus sp. nov. and emended description of the genus Thalassolituus.</title>
        <authorList>
            <person name="Dong C."/>
            <person name="Wei L."/>
            <person name="Wang J."/>
            <person name="Lai Q."/>
            <person name="Huang Z."/>
            <person name="Shao Z."/>
        </authorList>
    </citation>
    <scope>NUCLEOTIDE SEQUENCE</scope>
    <source>
        <strain evidence="6">59MF3M-4</strain>
    </source>
</reference>
<dbReference type="SMART" id="SM00448">
    <property type="entry name" value="REC"/>
    <property type="match status" value="1"/>
</dbReference>
<dbReference type="PANTHER" id="PTHR43214">
    <property type="entry name" value="TWO-COMPONENT RESPONSE REGULATOR"/>
    <property type="match status" value="1"/>
</dbReference>
<dbReference type="PROSITE" id="PS50110">
    <property type="entry name" value="RESPONSE_REGULATORY"/>
    <property type="match status" value="1"/>
</dbReference>
<dbReference type="InterPro" id="IPR058245">
    <property type="entry name" value="NreC/VraR/RcsB-like_REC"/>
</dbReference>
<dbReference type="Gene3D" id="3.40.50.2300">
    <property type="match status" value="1"/>
</dbReference>
<dbReference type="InterPro" id="IPR000792">
    <property type="entry name" value="Tscrpt_reg_LuxR_C"/>
</dbReference>
<dbReference type="PROSITE" id="PS50043">
    <property type="entry name" value="HTH_LUXR_2"/>
    <property type="match status" value="1"/>
</dbReference>
<feature type="modified residue" description="4-aspartylphosphate" evidence="3">
    <location>
        <position position="54"/>
    </location>
</feature>
<evidence type="ECO:0000259" key="4">
    <source>
        <dbReference type="PROSITE" id="PS50043"/>
    </source>
</evidence>
<sequence length="213" mass="23604">MINVVLIEDQQLVREGIRTLLHLRPLCRVVAEASDGAQGLAVIEEYQPDVILLDIRMPNMSGTELLAELYQRGCHIPVLVLTTFDDHELVLECMRRGARGYLRKDVALDELLAAIETLHQGGQWVQPAVTSKISEHRLELEFDSDSGLADEPLTAAELQVLRLVAAGYTNQEIAGALHKSTGTVRNQVSFILAKLNVRDRTRAVLKAIDHGLL</sequence>
<dbReference type="SMART" id="SM00421">
    <property type="entry name" value="HTH_LUXR"/>
    <property type="match status" value="1"/>
</dbReference>
<dbReference type="PRINTS" id="PR00038">
    <property type="entry name" value="HTHLUXR"/>
</dbReference>
<dbReference type="Proteomes" id="UP001147830">
    <property type="component" value="Unassembled WGS sequence"/>
</dbReference>
<accession>A0A9X2WC55</accession>
<dbReference type="InterPro" id="IPR016032">
    <property type="entry name" value="Sig_transdc_resp-reg_C-effctor"/>
</dbReference>
<keyword evidence="7" id="KW-1185">Reference proteome</keyword>
<gene>
    <name evidence="6" type="ORF">NYR02_01620</name>
</gene>
<evidence type="ECO:0000256" key="3">
    <source>
        <dbReference type="PROSITE-ProRule" id="PRU00169"/>
    </source>
</evidence>
<dbReference type="CDD" id="cd17535">
    <property type="entry name" value="REC_NarL-like"/>
    <property type="match status" value="1"/>
</dbReference>
<dbReference type="AlphaFoldDB" id="A0A9X2WC55"/>
<dbReference type="Pfam" id="PF00196">
    <property type="entry name" value="GerE"/>
    <property type="match status" value="1"/>
</dbReference>
<reference evidence="6" key="2">
    <citation type="submission" date="2022-08" db="EMBL/GenBank/DDBJ databases">
        <authorList>
            <person name="Dong C."/>
        </authorList>
    </citation>
    <scope>NUCLEOTIDE SEQUENCE</scope>
    <source>
        <strain evidence="6">59MF3M-4</strain>
    </source>
</reference>
<dbReference type="CDD" id="cd06170">
    <property type="entry name" value="LuxR_C_like"/>
    <property type="match status" value="1"/>
</dbReference>
<dbReference type="SUPFAM" id="SSF52172">
    <property type="entry name" value="CheY-like"/>
    <property type="match status" value="1"/>
</dbReference>
<dbReference type="InterPro" id="IPR039420">
    <property type="entry name" value="WalR-like"/>
</dbReference>
<evidence type="ECO:0000259" key="5">
    <source>
        <dbReference type="PROSITE" id="PS50110"/>
    </source>
</evidence>
<comment type="caution">
    <text evidence="6">The sequence shown here is derived from an EMBL/GenBank/DDBJ whole genome shotgun (WGS) entry which is preliminary data.</text>
</comment>
<dbReference type="GO" id="GO:0006355">
    <property type="term" value="P:regulation of DNA-templated transcription"/>
    <property type="evidence" value="ECO:0007669"/>
    <property type="project" value="InterPro"/>
</dbReference>
<dbReference type="InterPro" id="IPR001789">
    <property type="entry name" value="Sig_transdc_resp-reg_receiver"/>
</dbReference>
<evidence type="ECO:0000256" key="1">
    <source>
        <dbReference type="ARBA" id="ARBA00022553"/>
    </source>
</evidence>
<name>A0A9X2WC55_9GAMM</name>
<dbReference type="GO" id="GO:0000160">
    <property type="term" value="P:phosphorelay signal transduction system"/>
    <property type="evidence" value="ECO:0007669"/>
    <property type="project" value="InterPro"/>
</dbReference>
<dbReference type="RefSeq" id="WP_260974651.1">
    <property type="nucleotide sequence ID" value="NZ_JAOANI010000005.1"/>
</dbReference>
<dbReference type="PANTHER" id="PTHR43214:SF43">
    <property type="entry name" value="TWO-COMPONENT RESPONSE REGULATOR"/>
    <property type="match status" value="1"/>
</dbReference>
<dbReference type="InterPro" id="IPR011006">
    <property type="entry name" value="CheY-like_superfamily"/>
</dbReference>
<evidence type="ECO:0000256" key="2">
    <source>
        <dbReference type="ARBA" id="ARBA00023125"/>
    </source>
</evidence>
<organism evidence="6 7">
    <name type="scientific">Thalassolituus pacificus</name>
    <dbReference type="NCBI Taxonomy" id="2975440"/>
    <lineage>
        <taxon>Bacteria</taxon>
        <taxon>Pseudomonadati</taxon>
        <taxon>Pseudomonadota</taxon>
        <taxon>Gammaproteobacteria</taxon>
        <taxon>Oceanospirillales</taxon>
        <taxon>Oceanospirillaceae</taxon>
        <taxon>Thalassolituus</taxon>
    </lineage>
</organism>
<keyword evidence="1 3" id="KW-0597">Phosphoprotein</keyword>
<feature type="domain" description="HTH luxR-type" evidence="4">
    <location>
        <begin position="146"/>
        <end position="211"/>
    </location>
</feature>
<dbReference type="GO" id="GO:0003677">
    <property type="term" value="F:DNA binding"/>
    <property type="evidence" value="ECO:0007669"/>
    <property type="project" value="UniProtKB-KW"/>
</dbReference>
<feature type="domain" description="Response regulatory" evidence="5">
    <location>
        <begin position="3"/>
        <end position="119"/>
    </location>
</feature>
<protein>
    <submittedName>
        <fullName evidence="6">Response regulator transcription factor</fullName>
    </submittedName>
</protein>
<dbReference type="Pfam" id="PF00072">
    <property type="entry name" value="Response_reg"/>
    <property type="match status" value="1"/>
</dbReference>